<dbReference type="EMBL" id="ML213409">
    <property type="protein sequence ID" value="TFK77610.1"/>
    <property type="molecule type" value="Genomic_DNA"/>
</dbReference>
<evidence type="ECO:0000313" key="2">
    <source>
        <dbReference type="Proteomes" id="UP000308197"/>
    </source>
</evidence>
<protein>
    <submittedName>
        <fullName evidence="1">Uncharacterized protein</fullName>
    </submittedName>
</protein>
<dbReference type="InParanoid" id="A0A5C3NNR6"/>
<keyword evidence="2" id="KW-1185">Reference proteome</keyword>
<proteinExistence type="predicted"/>
<evidence type="ECO:0000313" key="1">
    <source>
        <dbReference type="EMBL" id="TFK77610.1"/>
    </source>
</evidence>
<name>A0A5C3NNR6_9APHY</name>
<accession>A0A5C3NNR6</accession>
<dbReference type="AlphaFoldDB" id="A0A5C3NNR6"/>
<reference evidence="1 2" key="1">
    <citation type="journal article" date="2019" name="Nat. Ecol. Evol.">
        <title>Megaphylogeny resolves global patterns of mushroom evolution.</title>
        <authorList>
            <person name="Varga T."/>
            <person name="Krizsan K."/>
            <person name="Foldi C."/>
            <person name="Dima B."/>
            <person name="Sanchez-Garcia M."/>
            <person name="Sanchez-Ramirez S."/>
            <person name="Szollosi G.J."/>
            <person name="Szarkandi J.G."/>
            <person name="Papp V."/>
            <person name="Albert L."/>
            <person name="Andreopoulos W."/>
            <person name="Angelini C."/>
            <person name="Antonin V."/>
            <person name="Barry K.W."/>
            <person name="Bougher N.L."/>
            <person name="Buchanan P."/>
            <person name="Buyck B."/>
            <person name="Bense V."/>
            <person name="Catcheside P."/>
            <person name="Chovatia M."/>
            <person name="Cooper J."/>
            <person name="Damon W."/>
            <person name="Desjardin D."/>
            <person name="Finy P."/>
            <person name="Geml J."/>
            <person name="Haridas S."/>
            <person name="Hughes K."/>
            <person name="Justo A."/>
            <person name="Karasinski D."/>
            <person name="Kautmanova I."/>
            <person name="Kiss B."/>
            <person name="Kocsube S."/>
            <person name="Kotiranta H."/>
            <person name="LaButti K.M."/>
            <person name="Lechner B.E."/>
            <person name="Liimatainen K."/>
            <person name="Lipzen A."/>
            <person name="Lukacs Z."/>
            <person name="Mihaltcheva S."/>
            <person name="Morgado L.N."/>
            <person name="Niskanen T."/>
            <person name="Noordeloos M.E."/>
            <person name="Ohm R.A."/>
            <person name="Ortiz-Santana B."/>
            <person name="Ovrebo C."/>
            <person name="Racz N."/>
            <person name="Riley R."/>
            <person name="Savchenko A."/>
            <person name="Shiryaev A."/>
            <person name="Soop K."/>
            <person name="Spirin V."/>
            <person name="Szebenyi C."/>
            <person name="Tomsovsky M."/>
            <person name="Tulloss R.E."/>
            <person name="Uehling J."/>
            <person name="Grigoriev I.V."/>
            <person name="Vagvolgyi C."/>
            <person name="Papp T."/>
            <person name="Martin F.M."/>
            <person name="Miettinen O."/>
            <person name="Hibbett D.S."/>
            <person name="Nagy L.G."/>
        </authorList>
    </citation>
    <scope>NUCLEOTIDE SEQUENCE [LARGE SCALE GENOMIC DNA]</scope>
    <source>
        <strain evidence="1 2">HHB13444</strain>
    </source>
</reference>
<sequence>PSLSVSGRRTRPRTDRVRFSLPLIRGEIYVGRITVKGKNVVLFGKEHESVPGLPREKEFNLNGLAHALNPSTKYLRIHATCGHIAHYSGAIQWRTDGVSRVIPVGDHRDDDDIYHEVKAISFNGELIPLPNDYD</sequence>
<feature type="non-terminal residue" evidence="1">
    <location>
        <position position="1"/>
    </location>
</feature>
<gene>
    <name evidence="1" type="ORF">K466DRAFT_607954</name>
</gene>
<organism evidence="1 2">
    <name type="scientific">Polyporus arcularius HHB13444</name>
    <dbReference type="NCBI Taxonomy" id="1314778"/>
    <lineage>
        <taxon>Eukaryota</taxon>
        <taxon>Fungi</taxon>
        <taxon>Dikarya</taxon>
        <taxon>Basidiomycota</taxon>
        <taxon>Agaricomycotina</taxon>
        <taxon>Agaricomycetes</taxon>
        <taxon>Polyporales</taxon>
        <taxon>Polyporaceae</taxon>
        <taxon>Polyporus</taxon>
    </lineage>
</organism>
<dbReference type="Proteomes" id="UP000308197">
    <property type="component" value="Unassembled WGS sequence"/>
</dbReference>